<evidence type="ECO:0000313" key="2">
    <source>
        <dbReference type="Proteomes" id="UP000489600"/>
    </source>
</evidence>
<dbReference type="AlphaFoldDB" id="A0A565BAB4"/>
<dbReference type="OrthoDB" id="1113091at2759"/>
<dbReference type="Proteomes" id="UP000489600">
    <property type="component" value="Unassembled WGS sequence"/>
</dbReference>
<keyword evidence="2" id="KW-1185">Reference proteome</keyword>
<name>A0A565BAB4_9BRAS</name>
<organism evidence="1 2">
    <name type="scientific">Arabis nemorensis</name>
    <dbReference type="NCBI Taxonomy" id="586526"/>
    <lineage>
        <taxon>Eukaryota</taxon>
        <taxon>Viridiplantae</taxon>
        <taxon>Streptophyta</taxon>
        <taxon>Embryophyta</taxon>
        <taxon>Tracheophyta</taxon>
        <taxon>Spermatophyta</taxon>
        <taxon>Magnoliopsida</taxon>
        <taxon>eudicotyledons</taxon>
        <taxon>Gunneridae</taxon>
        <taxon>Pentapetalae</taxon>
        <taxon>rosids</taxon>
        <taxon>malvids</taxon>
        <taxon>Brassicales</taxon>
        <taxon>Brassicaceae</taxon>
        <taxon>Arabideae</taxon>
        <taxon>Arabis</taxon>
    </lineage>
</organism>
<gene>
    <name evidence="1" type="ORF">ANE_LOCUS9033</name>
</gene>
<dbReference type="EMBL" id="CABITT030000003">
    <property type="protein sequence ID" value="VVA98588.1"/>
    <property type="molecule type" value="Genomic_DNA"/>
</dbReference>
<accession>A0A565BAB4</accession>
<sequence length="90" mass="10722">MAILENASYIYRGWMIAIDRWSRMRHPNFLRHIPFWVKIDKLPEVFRRISIVESIGSMMGHVDEVRIVEPVLQLDRPAEVWVKVDMDIDS</sequence>
<comment type="caution">
    <text evidence="1">The sequence shown here is derived from an EMBL/GenBank/DDBJ whole genome shotgun (WGS) entry which is preliminary data.</text>
</comment>
<reference evidence="1" key="1">
    <citation type="submission" date="2019-07" db="EMBL/GenBank/DDBJ databases">
        <authorList>
            <person name="Dittberner H."/>
        </authorList>
    </citation>
    <scope>NUCLEOTIDE SEQUENCE [LARGE SCALE GENOMIC DNA]</scope>
</reference>
<protein>
    <submittedName>
        <fullName evidence="1">Uncharacterized protein</fullName>
    </submittedName>
</protein>
<evidence type="ECO:0000313" key="1">
    <source>
        <dbReference type="EMBL" id="VVA98588.1"/>
    </source>
</evidence>
<proteinExistence type="predicted"/>